<dbReference type="AlphaFoldDB" id="A0A074J1I0"/>
<sequence>MGAALWGLAGVFVGVQALVYAALLIWPAGVDLRAVVTRFETWQDSGMLTLQIFFALPLLSALIWRMRVHRQAQALVGLGFLCTALLAASGWLELSQIESAIRESVNAQDRLRGLALLRWGEFALAMMAAIVLRLGWSARRL</sequence>
<feature type="transmembrane region" description="Helical" evidence="1">
    <location>
        <begin position="45"/>
        <end position="63"/>
    </location>
</feature>
<evidence type="ECO:0000313" key="3">
    <source>
        <dbReference type="Proteomes" id="UP000027432"/>
    </source>
</evidence>
<protein>
    <recommendedName>
        <fullName evidence="4">DUF4149 domain-containing protein</fullName>
    </recommendedName>
</protein>
<dbReference type="eggNOG" id="ENOG50301TE">
    <property type="taxonomic scope" value="Bacteria"/>
</dbReference>
<dbReference type="Proteomes" id="UP000027432">
    <property type="component" value="Unassembled WGS sequence"/>
</dbReference>
<name>A0A074J1I0_9RHOB</name>
<evidence type="ECO:0000313" key="2">
    <source>
        <dbReference type="EMBL" id="KEO51236.1"/>
    </source>
</evidence>
<keyword evidence="1" id="KW-0812">Transmembrane</keyword>
<dbReference type="OrthoDB" id="7858177at2"/>
<keyword evidence="3" id="KW-1185">Reference proteome</keyword>
<organism evidence="2 3">
    <name type="scientific">Thioclava pacifica DSM 10166</name>
    <dbReference type="NCBI Taxonomy" id="1353537"/>
    <lineage>
        <taxon>Bacteria</taxon>
        <taxon>Pseudomonadati</taxon>
        <taxon>Pseudomonadota</taxon>
        <taxon>Alphaproteobacteria</taxon>
        <taxon>Rhodobacterales</taxon>
        <taxon>Paracoccaceae</taxon>
        <taxon>Thioclava</taxon>
    </lineage>
</organism>
<feature type="transmembrane region" description="Helical" evidence="1">
    <location>
        <begin position="114"/>
        <end position="136"/>
    </location>
</feature>
<comment type="caution">
    <text evidence="2">The sequence shown here is derived from an EMBL/GenBank/DDBJ whole genome shotgun (WGS) entry which is preliminary data.</text>
</comment>
<accession>A0A074J1I0</accession>
<proteinExistence type="predicted"/>
<keyword evidence="1" id="KW-1133">Transmembrane helix</keyword>
<evidence type="ECO:0000256" key="1">
    <source>
        <dbReference type="SAM" id="Phobius"/>
    </source>
</evidence>
<dbReference type="EMBL" id="AUND01000039">
    <property type="protein sequence ID" value="KEO51236.1"/>
    <property type="molecule type" value="Genomic_DNA"/>
</dbReference>
<evidence type="ECO:0008006" key="4">
    <source>
        <dbReference type="Google" id="ProtNLM"/>
    </source>
</evidence>
<gene>
    <name evidence="2" type="ORF">TP2_12645</name>
</gene>
<dbReference type="STRING" id="1353537.TP2_12645"/>
<dbReference type="RefSeq" id="WP_038079340.1">
    <property type="nucleotide sequence ID" value="NZ_AUND01000039.1"/>
</dbReference>
<keyword evidence="1" id="KW-0472">Membrane</keyword>
<reference evidence="2 3" key="1">
    <citation type="submission" date="2013-07" db="EMBL/GenBank/DDBJ databases">
        <title>Thioclava pacifica DSM 10166 Genome Sequencing.</title>
        <authorList>
            <person name="Lai Q."/>
            <person name="Shao Z."/>
        </authorList>
    </citation>
    <scope>NUCLEOTIDE SEQUENCE [LARGE SCALE GENOMIC DNA]</scope>
    <source>
        <strain evidence="2 3">DSM 10166</strain>
    </source>
</reference>
<feature type="transmembrane region" description="Helical" evidence="1">
    <location>
        <begin position="75"/>
        <end position="94"/>
    </location>
</feature>